<dbReference type="CDD" id="cd00267">
    <property type="entry name" value="ABC_ATPase"/>
    <property type="match status" value="1"/>
</dbReference>
<dbReference type="EMBL" id="JADOUE010000001">
    <property type="protein sequence ID" value="MBG6121790.1"/>
    <property type="molecule type" value="Genomic_DNA"/>
</dbReference>
<gene>
    <name evidence="2" type="ORF">IW254_000759</name>
</gene>
<reference evidence="2" key="1">
    <citation type="submission" date="2020-11" db="EMBL/GenBank/DDBJ databases">
        <title>Sequencing the genomes of 1000 actinobacteria strains.</title>
        <authorList>
            <person name="Klenk H.-P."/>
        </authorList>
    </citation>
    <scope>NUCLEOTIDE SEQUENCE</scope>
    <source>
        <strain evidence="2">DSM 45632</strain>
    </source>
</reference>
<dbReference type="SUPFAM" id="SSF52540">
    <property type="entry name" value="P-loop containing nucleoside triphosphate hydrolases"/>
    <property type="match status" value="1"/>
</dbReference>
<comment type="caution">
    <text evidence="2">The sequence shown here is derived from an EMBL/GenBank/DDBJ whole genome shotgun (WGS) entry which is preliminary data.</text>
</comment>
<proteinExistence type="predicted"/>
<evidence type="ECO:0000259" key="1">
    <source>
        <dbReference type="Pfam" id="PF13304"/>
    </source>
</evidence>
<protein>
    <submittedName>
        <fullName evidence="2">AAA15 family ATPase/GTPase</fullName>
    </submittedName>
</protein>
<organism evidence="2 3">
    <name type="scientific">Corynebacterium aquatimens</name>
    <dbReference type="NCBI Taxonomy" id="1190508"/>
    <lineage>
        <taxon>Bacteria</taxon>
        <taxon>Bacillati</taxon>
        <taxon>Actinomycetota</taxon>
        <taxon>Actinomycetes</taxon>
        <taxon>Mycobacteriales</taxon>
        <taxon>Corynebacteriaceae</taxon>
        <taxon>Corynebacterium</taxon>
    </lineage>
</organism>
<dbReference type="Pfam" id="PF13304">
    <property type="entry name" value="AAA_21"/>
    <property type="match status" value="2"/>
</dbReference>
<dbReference type="InterPro" id="IPR027417">
    <property type="entry name" value="P-loop_NTPase"/>
</dbReference>
<keyword evidence="3" id="KW-1185">Reference proteome</keyword>
<dbReference type="GO" id="GO:0016887">
    <property type="term" value="F:ATP hydrolysis activity"/>
    <property type="evidence" value="ECO:0007669"/>
    <property type="project" value="InterPro"/>
</dbReference>
<dbReference type="PANTHER" id="PTHR40396:SF1">
    <property type="entry name" value="ATPASE AAA-TYPE CORE DOMAIN-CONTAINING PROTEIN"/>
    <property type="match status" value="1"/>
</dbReference>
<dbReference type="GO" id="GO:0005524">
    <property type="term" value="F:ATP binding"/>
    <property type="evidence" value="ECO:0007669"/>
    <property type="project" value="InterPro"/>
</dbReference>
<dbReference type="Gene3D" id="3.40.50.300">
    <property type="entry name" value="P-loop containing nucleotide triphosphate hydrolases"/>
    <property type="match status" value="2"/>
</dbReference>
<dbReference type="Proteomes" id="UP000658613">
    <property type="component" value="Unassembled WGS sequence"/>
</dbReference>
<evidence type="ECO:0000313" key="3">
    <source>
        <dbReference type="Proteomes" id="UP000658613"/>
    </source>
</evidence>
<dbReference type="AlphaFoldDB" id="A0A931DX94"/>
<name>A0A931DX94_9CORY</name>
<dbReference type="InterPro" id="IPR003959">
    <property type="entry name" value="ATPase_AAA_core"/>
</dbReference>
<evidence type="ECO:0000313" key="2">
    <source>
        <dbReference type="EMBL" id="MBG6121790.1"/>
    </source>
</evidence>
<accession>A0A931DX94</accession>
<sequence length="435" mass="49140">MLLSLEFENYRSFREPAVLDMQLRSFHTLHPKDPDWRGVTQRQAAIFGPNASGKTTIIELLSLLGWVIPRSVTSDHYLKHLRDPFGSDRDRPTSISAEYVYEDVRYRWAVVLDDDGVLEESLDAAPTSRWRRVFTRGRGEVSFGASSGVARPAQEIVGEFLQPWVLALSALARVKNPGPFIGATKWWGYCMPVHSVESDRNIRHKWLTDLISSDVAWFNFAKIALAAADFGITDLEVNEAAVPEEIKLLVQKISELQESDSEEAPKVEVENAETIVRYLEFVHSAGDETFTLSEKDESNGTLQWLDLIIPAAYCLLRGGVFLVDELDSGLHPDLVRLVLELFNREDTNPRGAQIIFNSHDITLLGNHGEPAVDKDCAWLVEKHHGESELLSLDEFQIRKNHNIEKRYMQGAFGAKPFPSIEVIAREIEKLEMESA</sequence>
<feature type="domain" description="ATPase AAA-type core" evidence="1">
    <location>
        <begin position="45"/>
        <end position="165"/>
    </location>
</feature>
<dbReference type="RefSeq" id="WP_196824286.1">
    <property type="nucleotide sequence ID" value="NZ_CP046980.1"/>
</dbReference>
<dbReference type="PANTHER" id="PTHR40396">
    <property type="entry name" value="ATPASE-LIKE PROTEIN"/>
    <property type="match status" value="1"/>
</dbReference>
<feature type="domain" description="ATPase AAA-type core" evidence="1">
    <location>
        <begin position="229"/>
        <end position="364"/>
    </location>
</feature>